<feature type="region of interest" description="Disordered" evidence="1">
    <location>
        <begin position="350"/>
        <end position="374"/>
    </location>
</feature>
<evidence type="ECO:0000313" key="3">
    <source>
        <dbReference type="Proteomes" id="UP000734854"/>
    </source>
</evidence>
<feature type="compositionally biased region" description="Low complexity" evidence="1">
    <location>
        <begin position="350"/>
        <end position="369"/>
    </location>
</feature>
<accession>A0A8J5FKW2</accession>
<gene>
    <name evidence="2" type="ORF">ZIOFF_054943</name>
</gene>
<dbReference type="PANTHER" id="PTHR37376:SF1">
    <property type="entry name" value="EXPRESSED PROTEIN"/>
    <property type="match status" value="1"/>
</dbReference>
<organism evidence="2 3">
    <name type="scientific">Zingiber officinale</name>
    <name type="common">Ginger</name>
    <name type="synonym">Amomum zingiber</name>
    <dbReference type="NCBI Taxonomy" id="94328"/>
    <lineage>
        <taxon>Eukaryota</taxon>
        <taxon>Viridiplantae</taxon>
        <taxon>Streptophyta</taxon>
        <taxon>Embryophyta</taxon>
        <taxon>Tracheophyta</taxon>
        <taxon>Spermatophyta</taxon>
        <taxon>Magnoliopsida</taxon>
        <taxon>Liliopsida</taxon>
        <taxon>Zingiberales</taxon>
        <taxon>Zingiberaceae</taxon>
        <taxon>Zingiber</taxon>
    </lineage>
</organism>
<keyword evidence="3" id="KW-1185">Reference proteome</keyword>
<feature type="compositionally biased region" description="Low complexity" evidence="1">
    <location>
        <begin position="606"/>
        <end position="620"/>
    </location>
</feature>
<sequence length="827" mass="88747">MRSVAQGAARPKGGNVDNTSRFICRTGLSHRWARRFQGANVPSLSPLVPLSPSSATTTTVSSTENPIRNFSSNSKKYDLGVIPNLSQPSQKPNLKQTLILVLGSRYRFPLLITDKHKKEDQAAKEPTTMARGPRLGHCRMILEEQSGEIEEGPIGFVRNIGKPKGHALFVYKTVEGAMRALEEPYRNFEGIVPQCERANDKNKETQYFNTAAPLNAAPSKGNLNGPGYTMHVSDIGLAQQAALTGQGFLGMGGAQAYGQAMQSNAAVLALLAAAWQNPAAFGMTPSVLTLNPSFATTFGAAGSQQTAPTLPQMAAQAPNYGAASSVYQGSARFQGATGFQGSPGFLGPPGFQGPHGYQSSQSVTQSGSSYPTGTAPVSRGLGSVPFKDHMDFQFLLVLDIKKGFRCYSSFTCDISIHGQLMVFIFAICNPCFSRQHLLSNQEQHLLLSVFLTFADTCPMTRLLAARSYLALAARFTHASAHPHMLLLACTYCMFRNHHLFLLLASVLAHRLRAHWCNELGQEPHAPCSFSTTTRPSISCNATFPPSAVKFGLTSSNTNSTFSSVNGRTHGTGLDIDIPCISIIWIEDPSHLSSVSPPLLENKTTQRSPRARSPTASASPTEFNAEQFGGPIPRQYYKEQRESEATLRMPPKNLESNGCSARRISNPNPAQSLPLAASRAMAAVRARDAPPPPVIGKAGRYTVFITPPRTPKPCEDSGSKSASPEAGPVSSPGKVALLPETTVRSPSPMALEVSSPIVSASPEKVVPLPEKASPLPPPVQVPPLQVEKQAAKSSGSVFGFFWDAITRVQDGSLLSFQISIFDAFLLNL</sequence>
<dbReference type="PANTHER" id="PTHR37376">
    <property type="entry name" value="EXPRESSED PROTEIN"/>
    <property type="match status" value="1"/>
</dbReference>
<feature type="compositionally biased region" description="Low complexity" evidence="1">
    <location>
        <begin position="50"/>
        <end position="63"/>
    </location>
</feature>
<name>A0A8J5FKW2_ZINOF</name>
<proteinExistence type="predicted"/>
<evidence type="ECO:0000256" key="1">
    <source>
        <dbReference type="SAM" id="MobiDB-lite"/>
    </source>
</evidence>
<feature type="region of interest" description="Disordered" evidence="1">
    <location>
        <begin position="649"/>
        <end position="670"/>
    </location>
</feature>
<dbReference type="AlphaFoldDB" id="A0A8J5FKW2"/>
<feature type="region of interest" description="Disordered" evidence="1">
    <location>
        <begin position="50"/>
        <end position="69"/>
    </location>
</feature>
<feature type="compositionally biased region" description="Polar residues" evidence="1">
    <location>
        <begin position="653"/>
        <end position="670"/>
    </location>
</feature>
<dbReference type="Proteomes" id="UP000734854">
    <property type="component" value="Unassembled WGS sequence"/>
</dbReference>
<feature type="region of interest" description="Disordered" evidence="1">
    <location>
        <begin position="594"/>
        <end position="628"/>
    </location>
</feature>
<protein>
    <submittedName>
        <fullName evidence="2">Uncharacterized protein</fullName>
    </submittedName>
</protein>
<feature type="region of interest" description="Disordered" evidence="1">
    <location>
        <begin position="705"/>
        <end position="733"/>
    </location>
</feature>
<comment type="caution">
    <text evidence="2">The sequence shown here is derived from an EMBL/GenBank/DDBJ whole genome shotgun (WGS) entry which is preliminary data.</text>
</comment>
<dbReference type="EMBL" id="JACMSC010000015">
    <property type="protein sequence ID" value="KAG6486373.1"/>
    <property type="molecule type" value="Genomic_DNA"/>
</dbReference>
<evidence type="ECO:0000313" key="2">
    <source>
        <dbReference type="EMBL" id="KAG6486373.1"/>
    </source>
</evidence>
<reference evidence="2 3" key="1">
    <citation type="submission" date="2020-08" db="EMBL/GenBank/DDBJ databases">
        <title>Plant Genome Project.</title>
        <authorList>
            <person name="Zhang R.-G."/>
        </authorList>
    </citation>
    <scope>NUCLEOTIDE SEQUENCE [LARGE SCALE GENOMIC DNA]</scope>
    <source>
        <tissue evidence="2">Rhizome</tissue>
    </source>
</reference>